<comment type="caution">
    <text evidence="8">The sequence shown here is derived from an EMBL/GenBank/DDBJ whole genome shotgun (WGS) entry which is preliminary data.</text>
</comment>
<dbReference type="RefSeq" id="XP_066713369.1">
    <property type="nucleotide sequence ID" value="XM_066861199.1"/>
</dbReference>
<dbReference type="Pfam" id="PF01494">
    <property type="entry name" value="FAD_binding_3"/>
    <property type="match status" value="1"/>
</dbReference>
<reference evidence="8 9" key="1">
    <citation type="submission" date="2023-01" db="EMBL/GenBank/DDBJ databases">
        <title>Analysis of 21 Apiospora genomes using comparative genomics revels a genus with tremendous synthesis potential of carbohydrate active enzymes and secondary metabolites.</title>
        <authorList>
            <person name="Sorensen T."/>
        </authorList>
    </citation>
    <scope>NUCLEOTIDE SEQUENCE [LARGE SCALE GENOMIC DNA]</scope>
    <source>
        <strain evidence="8 9">CBS 135458</strain>
    </source>
</reference>
<dbReference type="SUPFAM" id="SSF51905">
    <property type="entry name" value="FAD/NAD(P)-binding domain"/>
    <property type="match status" value="1"/>
</dbReference>
<dbReference type="Gene3D" id="3.30.9.10">
    <property type="entry name" value="D-Amino Acid Oxidase, subunit A, domain 2"/>
    <property type="match status" value="2"/>
</dbReference>
<dbReference type="InterPro" id="IPR036249">
    <property type="entry name" value="Thioredoxin-like_sf"/>
</dbReference>
<evidence type="ECO:0000256" key="2">
    <source>
        <dbReference type="ARBA" id="ARBA00007801"/>
    </source>
</evidence>
<dbReference type="EMBL" id="JAQQWL010000010">
    <property type="protein sequence ID" value="KAK8054723.1"/>
    <property type="molecule type" value="Genomic_DNA"/>
</dbReference>
<keyword evidence="4" id="KW-0274">FAD</keyword>
<gene>
    <name evidence="8" type="ORF">PG994_009790</name>
</gene>
<dbReference type="PRINTS" id="PR00420">
    <property type="entry name" value="RNGMNOXGNASE"/>
</dbReference>
<evidence type="ECO:0000256" key="5">
    <source>
        <dbReference type="ARBA" id="ARBA00023002"/>
    </source>
</evidence>
<evidence type="ECO:0000259" key="6">
    <source>
        <dbReference type="Pfam" id="PF01494"/>
    </source>
</evidence>
<dbReference type="InterPro" id="IPR038220">
    <property type="entry name" value="PHOX_C_sf"/>
</dbReference>
<feature type="domain" description="FAD-binding" evidence="6">
    <location>
        <begin position="9"/>
        <end position="367"/>
    </location>
</feature>
<evidence type="ECO:0000313" key="9">
    <source>
        <dbReference type="Proteomes" id="UP001480595"/>
    </source>
</evidence>
<protein>
    <submittedName>
        <fullName evidence="8">Fad binding domain protein</fullName>
    </submittedName>
</protein>
<organism evidence="8 9">
    <name type="scientific">Apiospora phragmitis</name>
    <dbReference type="NCBI Taxonomy" id="2905665"/>
    <lineage>
        <taxon>Eukaryota</taxon>
        <taxon>Fungi</taxon>
        <taxon>Dikarya</taxon>
        <taxon>Ascomycota</taxon>
        <taxon>Pezizomycotina</taxon>
        <taxon>Sordariomycetes</taxon>
        <taxon>Xylariomycetidae</taxon>
        <taxon>Amphisphaeriales</taxon>
        <taxon>Apiosporaceae</taxon>
        <taxon>Apiospora</taxon>
    </lineage>
</organism>
<comment type="similarity">
    <text evidence="2">Belongs to the PheA/TfdB FAD monooxygenase family.</text>
</comment>
<dbReference type="Pfam" id="PF07976">
    <property type="entry name" value="Phe_hydrox_dim"/>
    <property type="match status" value="1"/>
</dbReference>
<dbReference type="CDD" id="cd02979">
    <property type="entry name" value="PHOX_C"/>
    <property type="match status" value="1"/>
</dbReference>
<dbReference type="PANTHER" id="PTHR43004">
    <property type="entry name" value="TRK SYSTEM POTASSIUM UPTAKE PROTEIN"/>
    <property type="match status" value="1"/>
</dbReference>
<evidence type="ECO:0000256" key="1">
    <source>
        <dbReference type="ARBA" id="ARBA00005179"/>
    </source>
</evidence>
<dbReference type="InterPro" id="IPR002938">
    <property type="entry name" value="FAD-bd"/>
</dbReference>
<dbReference type="SUPFAM" id="SSF52833">
    <property type="entry name" value="Thioredoxin-like"/>
    <property type="match status" value="1"/>
</dbReference>
<keyword evidence="9" id="KW-1185">Reference proteome</keyword>
<dbReference type="Proteomes" id="UP001480595">
    <property type="component" value="Unassembled WGS sequence"/>
</dbReference>
<name>A0ABR1U9V0_9PEZI</name>
<evidence type="ECO:0000256" key="3">
    <source>
        <dbReference type="ARBA" id="ARBA00022630"/>
    </source>
</evidence>
<dbReference type="PANTHER" id="PTHR43004:SF20">
    <property type="entry name" value="2-MONOOXYGENASE, PUTATIVE (AFU_ORTHOLOGUE AFUA_1G13660)-RELATED"/>
    <property type="match status" value="1"/>
</dbReference>
<dbReference type="InterPro" id="IPR036188">
    <property type="entry name" value="FAD/NAD-bd_sf"/>
</dbReference>
<evidence type="ECO:0000259" key="7">
    <source>
        <dbReference type="Pfam" id="PF07976"/>
    </source>
</evidence>
<comment type="pathway">
    <text evidence="1">Secondary metabolite biosynthesis.</text>
</comment>
<evidence type="ECO:0000313" key="8">
    <source>
        <dbReference type="EMBL" id="KAK8054723.1"/>
    </source>
</evidence>
<feature type="domain" description="Phenol hydroxylase-like C-terminal dimerisation" evidence="7">
    <location>
        <begin position="412"/>
        <end position="581"/>
    </location>
</feature>
<accession>A0ABR1U9V0</accession>
<dbReference type="Gene3D" id="3.40.30.20">
    <property type="match status" value="1"/>
</dbReference>
<dbReference type="InterPro" id="IPR012941">
    <property type="entry name" value="Phe_hydrox_C_dim_dom"/>
</dbReference>
<keyword evidence="5" id="KW-0560">Oxidoreductase</keyword>
<dbReference type="Gene3D" id="3.50.50.60">
    <property type="entry name" value="FAD/NAD(P)-binding domain"/>
    <property type="match status" value="2"/>
</dbReference>
<sequence>MGPQTSYIDLLIIGAGPAGLAAAYWASEYGLDARVIDDKPDRVTKGHADGITCRTMEMFDSFGIAGHVYDEAALDYQIRYWRFNAEGRLDRAQSINSQAAEISRFQQCLLSQGRIEELLEDRISRRGRLRVERDVETLRLTLHKRDDPSAETHPVQVTVRQRGGCMGDDNVETVRAKYVIGADGAHSWTRRQLGLTMRGEQAPHVWGVIDLVAITDFPDIRQTCVICSEQGNIHVVPRERGMVRLYVQLDGVSLSAGLRSEATLEIILSTARKALHPFSLECARLDWWSVYQVGQRIADRFSAGGCVFLVGDAIHTHSPKVGQGMNVSMQDSYNLGWKVSGVLKGQLQSHVLETYETERRPVAESLISVDQETVAFYAARGDNIATRDLQCFRERHYAFLSDEGNALIYAPSAIELATGIQLGRRMPSYRVINYADARPTELASKLASDGRWGVILFAGDLRKATQLRRLEETCAALLRSRLLLTQGSSKLVTITASSRDSLPLMGLPPLLYRGENGQDRKYDVVFSDEPDVYGAFTDMYAKCGVDGEKGCLVVCRPDQHVGFIGSLEDVPSLDAFCTGIFRDSYM</sequence>
<dbReference type="InterPro" id="IPR050641">
    <property type="entry name" value="RIFMO-like"/>
</dbReference>
<proteinExistence type="inferred from homology"/>
<evidence type="ECO:0000256" key="4">
    <source>
        <dbReference type="ARBA" id="ARBA00022827"/>
    </source>
</evidence>
<keyword evidence="3" id="KW-0285">Flavoprotein</keyword>
<dbReference type="SUPFAM" id="SSF54373">
    <property type="entry name" value="FAD-linked reductases, C-terminal domain"/>
    <property type="match status" value="1"/>
</dbReference>
<dbReference type="GeneID" id="92094262"/>